<accession>A0A3N4IN55</accession>
<dbReference type="GO" id="GO:0008270">
    <property type="term" value="F:zinc ion binding"/>
    <property type="evidence" value="ECO:0007669"/>
    <property type="project" value="UniProtKB-KW"/>
</dbReference>
<evidence type="ECO:0000256" key="7">
    <source>
        <dbReference type="PROSITE-ProRule" id="PRU00042"/>
    </source>
</evidence>
<dbReference type="Proteomes" id="UP000275078">
    <property type="component" value="Unassembled WGS sequence"/>
</dbReference>
<dbReference type="SMART" id="SM00355">
    <property type="entry name" value="ZnF_C2H2"/>
    <property type="match status" value="2"/>
</dbReference>
<dbReference type="InterPro" id="IPR013087">
    <property type="entry name" value="Znf_C2H2_type"/>
</dbReference>
<evidence type="ECO:0000313" key="10">
    <source>
        <dbReference type="Proteomes" id="UP000275078"/>
    </source>
</evidence>
<comment type="subcellular location">
    <subcellularLocation>
        <location evidence="1">Nucleus</location>
    </subcellularLocation>
</comment>
<dbReference type="Pfam" id="PF00096">
    <property type="entry name" value="zf-C2H2"/>
    <property type="match status" value="2"/>
</dbReference>
<dbReference type="InterPro" id="IPR036236">
    <property type="entry name" value="Znf_C2H2_sf"/>
</dbReference>
<keyword evidence="5" id="KW-0862">Zinc</keyword>
<feature type="domain" description="C2H2-type" evidence="8">
    <location>
        <begin position="31"/>
        <end position="54"/>
    </location>
</feature>
<name>A0A3N4IN55_ASCIM</name>
<dbReference type="OrthoDB" id="6077919at2759"/>
<keyword evidence="2" id="KW-0479">Metal-binding</keyword>
<sequence>KNHVCRICGKTFARPSSLTTHTYSHTGQKPFKCEQEGCGKKFNVVSNLRRHYKV</sequence>
<keyword evidence="10" id="KW-1185">Reference proteome</keyword>
<evidence type="ECO:0000313" key="9">
    <source>
        <dbReference type="EMBL" id="RPA86857.1"/>
    </source>
</evidence>
<evidence type="ECO:0000256" key="2">
    <source>
        <dbReference type="ARBA" id="ARBA00022723"/>
    </source>
</evidence>
<dbReference type="GO" id="GO:0000785">
    <property type="term" value="C:chromatin"/>
    <property type="evidence" value="ECO:0007669"/>
    <property type="project" value="TreeGrafter"/>
</dbReference>
<dbReference type="Gene3D" id="3.30.160.60">
    <property type="entry name" value="Classic Zinc Finger"/>
    <property type="match status" value="2"/>
</dbReference>
<protein>
    <recommendedName>
        <fullName evidence="8">C2H2-type domain-containing protein</fullName>
    </recommendedName>
</protein>
<keyword evidence="6" id="KW-0539">Nucleus</keyword>
<dbReference type="GO" id="GO:0000978">
    <property type="term" value="F:RNA polymerase II cis-regulatory region sequence-specific DNA binding"/>
    <property type="evidence" value="ECO:0007669"/>
    <property type="project" value="TreeGrafter"/>
</dbReference>
<dbReference type="FunFam" id="3.30.160.60:FF:000744">
    <property type="entry name" value="zinc finger E-box-binding homeobox 1"/>
    <property type="match status" value="1"/>
</dbReference>
<dbReference type="EMBL" id="ML119648">
    <property type="protein sequence ID" value="RPA86857.1"/>
    <property type="molecule type" value="Genomic_DNA"/>
</dbReference>
<feature type="non-terminal residue" evidence="9">
    <location>
        <position position="54"/>
    </location>
</feature>
<evidence type="ECO:0000256" key="4">
    <source>
        <dbReference type="ARBA" id="ARBA00022771"/>
    </source>
</evidence>
<dbReference type="STRING" id="1160509.A0A3N4IN55"/>
<evidence type="ECO:0000256" key="3">
    <source>
        <dbReference type="ARBA" id="ARBA00022737"/>
    </source>
</evidence>
<organism evidence="9 10">
    <name type="scientific">Ascobolus immersus RN42</name>
    <dbReference type="NCBI Taxonomy" id="1160509"/>
    <lineage>
        <taxon>Eukaryota</taxon>
        <taxon>Fungi</taxon>
        <taxon>Dikarya</taxon>
        <taxon>Ascomycota</taxon>
        <taxon>Pezizomycotina</taxon>
        <taxon>Pezizomycetes</taxon>
        <taxon>Pezizales</taxon>
        <taxon>Ascobolaceae</taxon>
        <taxon>Ascobolus</taxon>
    </lineage>
</organism>
<dbReference type="PROSITE" id="PS50157">
    <property type="entry name" value="ZINC_FINGER_C2H2_2"/>
    <property type="match status" value="2"/>
</dbReference>
<dbReference type="GO" id="GO:0005634">
    <property type="term" value="C:nucleus"/>
    <property type="evidence" value="ECO:0007669"/>
    <property type="project" value="UniProtKB-SubCell"/>
</dbReference>
<evidence type="ECO:0000256" key="5">
    <source>
        <dbReference type="ARBA" id="ARBA00022833"/>
    </source>
</evidence>
<dbReference type="GO" id="GO:0000981">
    <property type="term" value="F:DNA-binding transcription factor activity, RNA polymerase II-specific"/>
    <property type="evidence" value="ECO:0007669"/>
    <property type="project" value="TreeGrafter"/>
</dbReference>
<evidence type="ECO:0000259" key="8">
    <source>
        <dbReference type="PROSITE" id="PS50157"/>
    </source>
</evidence>
<dbReference type="PANTHER" id="PTHR14003:SF20">
    <property type="entry name" value="FINGER DOMAIN PROTEIN, PUTATIVE (AFU_ORTHOLOGUE AFUA_4G10380)-RELATED"/>
    <property type="match status" value="1"/>
</dbReference>
<evidence type="ECO:0000256" key="1">
    <source>
        <dbReference type="ARBA" id="ARBA00004123"/>
    </source>
</evidence>
<keyword evidence="3" id="KW-0677">Repeat</keyword>
<dbReference type="PANTHER" id="PTHR14003">
    <property type="entry name" value="TRANSCRIPTIONAL REPRESSOR PROTEIN YY"/>
    <property type="match status" value="1"/>
</dbReference>
<dbReference type="GO" id="GO:0005667">
    <property type="term" value="C:transcription regulator complex"/>
    <property type="evidence" value="ECO:0007669"/>
    <property type="project" value="TreeGrafter"/>
</dbReference>
<dbReference type="FunFam" id="3.30.160.60:FF:001102">
    <property type="entry name" value="Transcription factor IIIA"/>
    <property type="match status" value="1"/>
</dbReference>
<keyword evidence="4 7" id="KW-0863">Zinc-finger</keyword>
<feature type="non-terminal residue" evidence="9">
    <location>
        <position position="1"/>
    </location>
</feature>
<evidence type="ECO:0000256" key="6">
    <source>
        <dbReference type="ARBA" id="ARBA00023242"/>
    </source>
</evidence>
<dbReference type="PROSITE" id="PS00028">
    <property type="entry name" value="ZINC_FINGER_C2H2_1"/>
    <property type="match status" value="1"/>
</dbReference>
<dbReference type="SUPFAM" id="SSF57667">
    <property type="entry name" value="beta-beta-alpha zinc fingers"/>
    <property type="match status" value="1"/>
</dbReference>
<reference evidence="9 10" key="1">
    <citation type="journal article" date="2018" name="Nat. Ecol. Evol.">
        <title>Pezizomycetes genomes reveal the molecular basis of ectomycorrhizal truffle lifestyle.</title>
        <authorList>
            <person name="Murat C."/>
            <person name="Payen T."/>
            <person name="Noel B."/>
            <person name="Kuo A."/>
            <person name="Morin E."/>
            <person name="Chen J."/>
            <person name="Kohler A."/>
            <person name="Krizsan K."/>
            <person name="Balestrini R."/>
            <person name="Da Silva C."/>
            <person name="Montanini B."/>
            <person name="Hainaut M."/>
            <person name="Levati E."/>
            <person name="Barry K.W."/>
            <person name="Belfiori B."/>
            <person name="Cichocki N."/>
            <person name="Clum A."/>
            <person name="Dockter R.B."/>
            <person name="Fauchery L."/>
            <person name="Guy J."/>
            <person name="Iotti M."/>
            <person name="Le Tacon F."/>
            <person name="Lindquist E.A."/>
            <person name="Lipzen A."/>
            <person name="Malagnac F."/>
            <person name="Mello A."/>
            <person name="Molinier V."/>
            <person name="Miyauchi S."/>
            <person name="Poulain J."/>
            <person name="Riccioni C."/>
            <person name="Rubini A."/>
            <person name="Sitrit Y."/>
            <person name="Splivallo R."/>
            <person name="Traeger S."/>
            <person name="Wang M."/>
            <person name="Zifcakova L."/>
            <person name="Wipf D."/>
            <person name="Zambonelli A."/>
            <person name="Paolocci F."/>
            <person name="Nowrousian M."/>
            <person name="Ottonello S."/>
            <person name="Baldrian P."/>
            <person name="Spatafora J.W."/>
            <person name="Henrissat B."/>
            <person name="Nagy L.G."/>
            <person name="Aury J.M."/>
            <person name="Wincker P."/>
            <person name="Grigoriev I.V."/>
            <person name="Bonfante P."/>
            <person name="Martin F.M."/>
        </authorList>
    </citation>
    <scope>NUCLEOTIDE SEQUENCE [LARGE SCALE GENOMIC DNA]</scope>
    <source>
        <strain evidence="9 10">RN42</strain>
    </source>
</reference>
<dbReference type="AlphaFoldDB" id="A0A3N4IN55"/>
<feature type="domain" description="C2H2-type" evidence="8">
    <location>
        <begin position="3"/>
        <end position="30"/>
    </location>
</feature>
<proteinExistence type="predicted"/>
<gene>
    <name evidence="9" type="ORF">BJ508DRAFT_190002</name>
</gene>